<feature type="domain" description="Probable aminopeptidase NPEPL1 N-terminal" evidence="6">
    <location>
        <begin position="19"/>
        <end position="142"/>
    </location>
</feature>
<dbReference type="PANTHER" id="PTHR11963">
    <property type="entry name" value="LEUCINE AMINOPEPTIDASE-RELATED"/>
    <property type="match status" value="1"/>
</dbReference>
<dbReference type="PRINTS" id="PR00481">
    <property type="entry name" value="LAMNOPPTDASE"/>
</dbReference>
<dbReference type="EMBL" id="JAMWBK010000004">
    <property type="protein sequence ID" value="KAJ8905930.1"/>
    <property type="molecule type" value="Genomic_DNA"/>
</dbReference>
<evidence type="ECO:0000256" key="2">
    <source>
        <dbReference type="ARBA" id="ARBA00022438"/>
    </source>
</evidence>
<dbReference type="GO" id="GO:0070006">
    <property type="term" value="F:metalloaminopeptidase activity"/>
    <property type="evidence" value="ECO:0007669"/>
    <property type="project" value="InterPro"/>
</dbReference>
<dbReference type="CDD" id="cd00433">
    <property type="entry name" value="Peptidase_M17"/>
    <property type="match status" value="1"/>
</dbReference>
<feature type="domain" description="Cytosol aminopeptidase" evidence="5">
    <location>
        <begin position="183"/>
        <end position="497"/>
    </location>
</feature>
<dbReference type="Pfam" id="PF18295">
    <property type="entry name" value="Pdase_M17_N2"/>
    <property type="match status" value="1"/>
</dbReference>
<evidence type="ECO:0000256" key="4">
    <source>
        <dbReference type="ARBA" id="ARBA00022801"/>
    </source>
</evidence>
<dbReference type="InterPro" id="IPR041417">
    <property type="entry name" value="NPEPL1_N"/>
</dbReference>
<comment type="similarity">
    <text evidence="1">Belongs to the peptidase M17 family.</text>
</comment>
<evidence type="ECO:0000256" key="1">
    <source>
        <dbReference type="ARBA" id="ARBA00009528"/>
    </source>
</evidence>
<evidence type="ECO:0000259" key="6">
    <source>
        <dbReference type="Pfam" id="PF18295"/>
    </source>
</evidence>
<keyword evidence="2" id="KW-0031">Aminopeptidase</keyword>
<dbReference type="PANTHER" id="PTHR11963:SF48">
    <property type="entry name" value="DIPEPTIDASE B, ISOFORM A"/>
    <property type="match status" value="1"/>
</dbReference>
<keyword evidence="3" id="KW-0645">Protease</keyword>
<evidence type="ECO:0000259" key="5">
    <source>
        <dbReference type="Pfam" id="PF00883"/>
    </source>
</evidence>
<dbReference type="Gene3D" id="3.40.50.10590">
    <property type="entry name" value="Zn-dependent exopeptidases"/>
    <property type="match status" value="1"/>
</dbReference>
<sequence length="504" mass="53448">MASVEFTTDLEQIRSASNVVLVGSKIGLLSKNAMDLLPSGVSHDLWRVLIEQANPSTTAVRVPLNFLEEGKLVSVSGMVTPARASTSRHNHAYSPHSIAALLPSVGWSCNTLTIAVVVEETADAFGAGCAVSRAFPLFNEKTRGADMSENNVVVALVHAGDGSAELVKITQTLSVTSECIRHTQRLVDSPPNKLTADTYVKECLEVAAELKGNGVESKVFRMKELQENGMGCLEGVGRASIEHSGEPAMVILSRRAPNSSSTEAARTVTFVGKGIVFDTGGLSLKPKEGMCEMKMDMGGSAACLYAFRAAVLLNYPGNINVVMCIAENGIGPTALKPDDIITSYSGKTIEINNPDAEGRLVLADGVSYAARDLKSGVIVDMATLTGAQMVATGQRHGAVISNDRETENKLFTAGLQSGDLTWPLPYCPEFFRAEFVSRVADMKNSVANRANAQPSCAAQFIADHLPADYQGSWAHIDMAGAAMKDGRSTGYGVALLVQYLSLGV</sequence>
<dbReference type="GO" id="GO:0030145">
    <property type="term" value="F:manganese ion binding"/>
    <property type="evidence" value="ECO:0007669"/>
    <property type="project" value="InterPro"/>
</dbReference>
<dbReference type="GO" id="GO:0005737">
    <property type="term" value="C:cytoplasm"/>
    <property type="evidence" value="ECO:0007669"/>
    <property type="project" value="InterPro"/>
</dbReference>
<gene>
    <name evidence="7" type="ORF">NDN08_002431</name>
</gene>
<dbReference type="Pfam" id="PF00883">
    <property type="entry name" value="Peptidase_M17"/>
    <property type="match status" value="1"/>
</dbReference>
<protein>
    <recommendedName>
        <fullName evidence="9">Cytosol aminopeptidase domain-containing protein</fullName>
    </recommendedName>
</protein>
<dbReference type="AlphaFoldDB" id="A0AAV8UTP6"/>
<dbReference type="GO" id="GO:0006508">
    <property type="term" value="P:proteolysis"/>
    <property type="evidence" value="ECO:0007669"/>
    <property type="project" value="UniProtKB-KW"/>
</dbReference>
<accession>A0AAV8UTP6</accession>
<evidence type="ECO:0000313" key="8">
    <source>
        <dbReference type="Proteomes" id="UP001157974"/>
    </source>
</evidence>
<evidence type="ECO:0008006" key="9">
    <source>
        <dbReference type="Google" id="ProtNLM"/>
    </source>
</evidence>
<name>A0AAV8UTP6_9RHOD</name>
<proteinExistence type="inferred from homology"/>
<organism evidence="7 8">
    <name type="scientific">Rhodosorus marinus</name>
    <dbReference type="NCBI Taxonomy" id="101924"/>
    <lineage>
        <taxon>Eukaryota</taxon>
        <taxon>Rhodophyta</taxon>
        <taxon>Stylonematophyceae</taxon>
        <taxon>Stylonematales</taxon>
        <taxon>Stylonemataceae</taxon>
        <taxon>Rhodosorus</taxon>
    </lineage>
</organism>
<keyword evidence="4" id="KW-0378">Hydrolase</keyword>
<dbReference type="InterPro" id="IPR000819">
    <property type="entry name" value="Peptidase_M17_C"/>
</dbReference>
<comment type="caution">
    <text evidence="7">The sequence shown here is derived from an EMBL/GenBank/DDBJ whole genome shotgun (WGS) entry which is preliminary data.</text>
</comment>
<keyword evidence="8" id="KW-1185">Reference proteome</keyword>
<dbReference type="SUPFAM" id="SSF53187">
    <property type="entry name" value="Zn-dependent exopeptidases"/>
    <property type="match status" value="1"/>
</dbReference>
<dbReference type="Gene3D" id="3.40.630.10">
    <property type="entry name" value="Zn peptidases"/>
    <property type="match status" value="1"/>
</dbReference>
<reference evidence="7 8" key="1">
    <citation type="journal article" date="2023" name="Nat. Commun.">
        <title>Origin of minicircular mitochondrial genomes in red algae.</title>
        <authorList>
            <person name="Lee Y."/>
            <person name="Cho C.H."/>
            <person name="Lee Y.M."/>
            <person name="Park S.I."/>
            <person name="Yang J.H."/>
            <person name="West J.A."/>
            <person name="Bhattacharya D."/>
            <person name="Yoon H.S."/>
        </authorList>
    </citation>
    <scope>NUCLEOTIDE SEQUENCE [LARGE SCALE GENOMIC DNA]</scope>
    <source>
        <strain evidence="7 8">CCMP1338</strain>
        <tissue evidence="7">Whole cell</tissue>
    </source>
</reference>
<dbReference type="Proteomes" id="UP001157974">
    <property type="component" value="Unassembled WGS sequence"/>
</dbReference>
<evidence type="ECO:0000313" key="7">
    <source>
        <dbReference type="EMBL" id="KAJ8905930.1"/>
    </source>
</evidence>
<evidence type="ECO:0000256" key="3">
    <source>
        <dbReference type="ARBA" id="ARBA00022670"/>
    </source>
</evidence>
<dbReference type="InterPro" id="IPR011356">
    <property type="entry name" value="Leucine_aapep/pepB"/>
</dbReference>